<keyword evidence="3" id="KW-1185">Reference proteome</keyword>
<evidence type="ECO:0000313" key="3">
    <source>
        <dbReference type="Proteomes" id="UP000321513"/>
    </source>
</evidence>
<evidence type="ECO:0000313" key="2">
    <source>
        <dbReference type="EMBL" id="GEO08780.1"/>
    </source>
</evidence>
<reference evidence="2 3" key="1">
    <citation type="submission" date="2019-07" db="EMBL/GenBank/DDBJ databases">
        <title>Whole genome shotgun sequence of Segetibacter aerophilus NBRC 106135.</title>
        <authorList>
            <person name="Hosoyama A."/>
            <person name="Uohara A."/>
            <person name="Ohji S."/>
            <person name="Ichikawa N."/>
        </authorList>
    </citation>
    <scope>NUCLEOTIDE SEQUENCE [LARGE SCALE GENOMIC DNA]</scope>
    <source>
        <strain evidence="2 3">NBRC 106135</strain>
    </source>
</reference>
<dbReference type="RefSeq" id="WP_147202847.1">
    <property type="nucleotide sequence ID" value="NZ_BJYT01000004.1"/>
</dbReference>
<feature type="chain" id="PRO_5021706646" description="FlgD Ig-like domain-containing protein" evidence="1">
    <location>
        <begin position="19"/>
        <end position="1011"/>
    </location>
</feature>
<proteinExistence type="predicted"/>
<comment type="caution">
    <text evidence="2">The sequence shown here is derived from an EMBL/GenBank/DDBJ whole genome shotgun (WGS) entry which is preliminary data.</text>
</comment>
<evidence type="ECO:0008006" key="4">
    <source>
        <dbReference type="Google" id="ProtNLM"/>
    </source>
</evidence>
<dbReference type="InterPro" id="IPR011044">
    <property type="entry name" value="Quino_amine_DH_bsu"/>
</dbReference>
<dbReference type="EMBL" id="BJYT01000004">
    <property type="protein sequence ID" value="GEO08780.1"/>
    <property type="molecule type" value="Genomic_DNA"/>
</dbReference>
<dbReference type="AlphaFoldDB" id="A0A512B9Y6"/>
<accession>A0A512B9Y6</accession>
<gene>
    <name evidence="2" type="ORF">SAE01_12760</name>
</gene>
<sequence>MKKLLAILFTLQASLAFGQLSNLGVIAGSRSRPVGAVDTSAKAPVTPPVDTVVVTPPGVPTYTLASPSTVSVGIYKSDGTLVRTLEAAKVKAAGPYNIVWDGTDDLLQAQPVAQYTAKIATNNIIYDWQGVIGNTSTNQTGGDVHRSLDPAIAMVIAGTKAYYAIGYGEGEGGNGSFLLSDIQKKLLPMPYDGTGQNTEIMATDGTNIYWAGHSSFEPSKSFVFATKLSDKSEVIFSAGISFQPQFAHNYASAIGYLDQDDTKITGLAVSSNYIFISKKNLNQILVLNKTTGAVAQTVTFGGPGALTVSGSTLWIASGNAATKATINGDGTITTTGTTSASTFAGPIHMSNNGSIVAVIDGGSSQQIKAFDINTGATAWVLGDANGNNVNPAVTNTRFAFWKRDQETAAKLGYGSIAFAPDGSFWVCDPGNFRMLHYSSATAYIEQIQYTGRSYNLAVDLVDHSRVISTMLEYQVDYTSSIKNSWVLKYNWDGTFNSAYDLLDKIKHMRTYSNGRTYAMMFRKAGGTEIVELDPVNGIRYTGIVFTHVAKIYEDGSVGEMQNGGVDETQYFRRYTHTGYSGANPTFSSAVLIAIHTNTSASEPRNGSIKINPVEVTSTGILALYKGSRVIGEQNSFHLGGFDISTGTVKWKTQLSNFDAYTGDFPRVDAFEVGNFGSEQGGQGDVVIARDRSIFTHYYGEYWKSPGQTNIFNHYLDNGLPLGQFGITSDEVSQPADVKFAGNAFSSVLIKEGNDYYIYQNDESQHGGTHRWKISGISTIAEQSITIPSSFVRTSEVVTVGSDLMAGLPKFSSNLPNNTNGWTRSPASNVGTDWEVTTSRRIYGARNNPDLYITWSTPQNASVTRTLGNNTNVAVWKVSGKVSFNSTMPSETNKMVVKVLDNAGKIIAQFNRDINFSDFIVRYKANTTEVGTATRDRYELREKRSNALEFTRSGNNIIYQFSNFAPVTLPLVDNTAAIGNPAKLVVEFQYNGGGIYGKHISLENFVYTGSNQ</sequence>
<organism evidence="2 3">
    <name type="scientific">Segetibacter aerophilus</name>
    <dbReference type="NCBI Taxonomy" id="670293"/>
    <lineage>
        <taxon>Bacteria</taxon>
        <taxon>Pseudomonadati</taxon>
        <taxon>Bacteroidota</taxon>
        <taxon>Chitinophagia</taxon>
        <taxon>Chitinophagales</taxon>
        <taxon>Chitinophagaceae</taxon>
        <taxon>Segetibacter</taxon>
    </lineage>
</organism>
<protein>
    <recommendedName>
        <fullName evidence="4">FlgD Ig-like domain-containing protein</fullName>
    </recommendedName>
</protein>
<keyword evidence="1" id="KW-0732">Signal</keyword>
<dbReference type="Gene3D" id="2.60.40.4070">
    <property type="match status" value="1"/>
</dbReference>
<feature type="signal peptide" evidence="1">
    <location>
        <begin position="1"/>
        <end position="18"/>
    </location>
</feature>
<dbReference type="OrthoDB" id="1440398at2"/>
<name>A0A512B9Y6_9BACT</name>
<evidence type="ECO:0000256" key="1">
    <source>
        <dbReference type="SAM" id="SignalP"/>
    </source>
</evidence>
<dbReference type="SUPFAM" id="SSF50969">
    <property type="entry name" value="YVTN repeat-like/Quinoprotein amine dehydrogenase"/>
    <property type="match status" value="1"/>
</dbReference>
<dbReference type="Proteomes" id="UP000321513">
    <property type="component" value="Unassembled WGS sequence"/>
</dbReference>